<feature type="compositionally biased region" description="Basic and acidic residues" evidence="6">
    <location>
        <begin position="280"/>
        <end position="290"/>
    </location>
</feature>
<protein>
    <recommendedName>
        <fullName evidence="3">peptidylprolyl isomerase</fullName>
        <ecNumber evidence="3">5.2.1.8</ecNumber>
    </recommendedName>
</protein>
<dbReference type="SUPFAM" id="SSF54534">
    <property type="entry name" value="FKBP-like"/>
    <property type="match status" value="1"/>
</dbReference>
<dbReference type="Gene3D" id="1.10.8.1040">
    <property type="match status" value="1"/>
</dbReference>
<dbReference type="PANTHER" id="PTHR47245:SF2">
    <property type="entry name" value="PEPTIDYL-PROLYL CIS-TRANS ISOMERASE HP_0175-RELATED"/>
    <property type="match status" value="1"/>
</dbReference>
<evidence type="ECO:0000313" key="8">
    <source>
        <dbReference type="EMBL" id="CAL1240075.1"/>
    </source>
</evidence>
<evidence type="ECO:0000256" key="4">
    <source>
        <dbReference type="ARBA" id="ARBA00023110"/>
    </source>
</evidence>
<organism evidence="8 9">
    <name type="scientific">Candidatus Methylocalor cossyra</name>
    <dbReference type="NCBI Taxonomy" id="3108543"/>
    <lineage>
        <taxon>Bacteria</taxon>
        <taxon>Pseudomonadati</taxon>
        <taxon>Pseudomonadota</taxon>
        <taxon>Gammaproteobacteria</taxon>
        <taxon>Methylococcales</taxon>
        <taxon>Methylococcaceae</taxon>
        <taxon>Candidatus Methylocalor</taxon>
    </lineage>
</organism>
<reference evidence="8 9" key="1">
    <citation type="submission" date="2024-04" db="EMBL/GenBank/DDBJ databases">
        <authorList>
            <person name="Cremers G."/>
        </authorList>
    </citation>
    <scope>NUCLEOTIDE SEQUENCE [LARGE SCALE GENOMIC DNA]</scope>
    <source>
        <strain evidence="8">MeCH1-AG</strain>
    </source>
</reference>
<dbReference type="SUPFAM" id="SSF109998">
    <property type="entry name" value="Triger factor/SurA peptide-binding domain-like"/>
    <property type="match status" value="1"/>
</dbReference>
<comment type="catalytic activity">
    <reaction evidence="1">
        <text>[protein]-peptidylproline (omega=180) = [protein]-peptidylproline (omega=0)</text>
        <dbReference type="Rhea" id="RHEA:16237"/>
        <dbReference type="Rhea" id="RHEA-COMP:10747"/>
        <dbReference type="Rhea" id="RHEA-COMP:10748"/>
        <dbReference type="ChEBI" id="CHEBI:83833"/>
        <dbReference type="ChEBI" id="CHEBI:83834"/>
        <dbReference type="EC" id="5.2.1.8"/>
    </reaction>
</comment>
<evidence type="ECO:0000256" key="6">
    <source>
        <dbReference type="SAM" id="MobiDB-lite"/>
    </source>
</evidence>
<evidence type="ECO:0000256" key="5">
    <source>
        <dbReference type="PROSITE-ProRule" id="PRU00278"/>
    </source>
</evidence>
<dbReference type="EC" id="5.2.1.8" evidence="3"/>
<dbReference type="GO" id="GO:0016853">
    <property type="term" value="F:isomerase activity"/>
    <property type="evidence" value="ECO:0007669"/>
    <property type="project" value="UniProtKB-KW"/>
</dbReference>
<feature type="compositionally biased region" description="Low complexity" evidence="6">
    <location>
        <begin position="294"/>
        <end position="304"/>
    </location>
</feature>
<dbReference type="InterPro" id="IPR046357">
    <property type="entry name" value="PPIase_dom_sf"/>
</dbReference>
<accession>A0ABP1C733</accession>
<keyword evidence="5 8" id="KW-0413">Isomerase</keyword>
<dbReference type="PROSITE" id="PS50198">
    <property type="entry name" value="PPIC_PPIASE_2"/>
    <property type="match status" value="1"/>
</dbReference>
<dbReference type="PROSITE" id="PS01096">
    <property type="entry name" value="PPIC_PPIASE_1"/>
    <property type="match status" value="1"/>
</dbReference>
<comment type="similarity">
    <text evidence="2">Belongs to the PpiC/parvulin rotamase family.</text>
</comment>
<evidence type="ECO:0000256" key="2">
    <source>
        <dbReference type="ARBA" id="ARBA00007656"/>
    </source>
</evidence>
<dbReference type="RefSeq" id="WP_348759589.1">
    <property type="nucleotide sequence ID" value="NZ_OZ026884.1"/>
</dbReference>
<dbReference type="InterPro" id="IPR050245">
    <property type="entry name" value="PrsA_foldase"/>
</dbReference>
<keyword evidence="4 5" id="KW-0697">Rotamase</keyword>
<dbReference type="PANTHER" id="PTHR47245">
    <property type="entry name" value="PEPTIDYLPROLYL ISOMERASE"/>
    <property type="match status" value="1"/>
</dbReference>
<dbReference type="Pfam" id="PF13616">
    <property type="entry name" value="Rotamase_3"/>
    <property type="match status" value="1"/>
</dbReference>
<dbReference type="InterPro" id="IPR027304">
    <property type="entry name" value="Trigger_fact/SurA_dom_sf"/>
</dbReference>
<dbReference type="InterPro" id="IPR000297">
    <property type="entry name" value="PPIase_PpiC"/>
</dbReference>
<evidence type="ECO:0000256" key="1">
    <source>
        <dbReference type="ARBA" id="ARBA00000971"/>
    </source>
</evidence>
<evidence type="ECO:0000256" key="3">
    <source>
        <dbReference type="ARBA" id="ARBA00013194"/>
    </source>
</evidence>
<dbReference type="InterPro" id="IPR023058">
    <property type="entry name" value="PPIase_PpiC_CS"/>
</dbReference>
<name>A0ABP1C733_9GAMM</name>
<feature type="compositionally biased region" description="Low complexity" evidence="6">
    <location>
        <begin position="29"/>
        <end position="43"/>
    </location>
</feature>
<evidence type="ECO:0000313" key="9">
    <source>
        <dbReference type="Proteomes" id="UP001497493"/>
    </source>
</evidence>
<feature type="region of interest" description="Disordered" evidence="6">
    <location>
        <begin position="275"/>
        <end position="322"/>
    </location>
</feature>
<dbReference type="EMBL" id="OZ026884">
    <property type="protein sequence ID" value="CAL1240075.1"/>
    <property type="molecule type" value="Genomic_DNA"/>
</dbReference>
<gene>
    <name evidence="8" type="ORF">MECH1_V1_1299</name>
</gene>
<dbReference type="Gene3D" id="3.10.50.40">
    <property type="match status" value="1"/>
</dbReference>
<sequence>MKNYPLIAAVTGALLMAGCQPADRGQEGAKAPAPSPQSAAPSDQAKDAVAVVNGKPISKVSVEMVQADLGQRRGGANIPEEEIVDQLIKRELLRQEAEKQQMSKDEKIAARLDNAERMVLSQVAAERFIAQAPVSEEELKKAYDQQVGSTRTTEFRASHILVDSEQAAKNIIAKLQKGEKFADLAKKLSKDPGSKDKGGELGWFAPQRMVPPFSEAVMALKNGEYTKTPVQTQFGWHVILREDSREQAPPPFDAVKDQLRSFVQTQKLQQHIADLTAAAKIERRTPEPKPEAPPASGSPDAGKAPPSPPPATDTKPEQAAPR</sequence>
<evidence type="ECO:0000259" key="7">
    <source>
        <dbReference type="PROSITE" id="PS50198"/>
    </source>
</evidence>
<dbReference type="Proteomes" id="UP001497493">
    <property type="component" value="Chromosome"/>
</dbReference>
<feature type="region of interest" description="Disordered" evidence="6">
    <location>
        <begin position="22"/>
        <end position="48"/>
    </location>
</feature>
<feature type="domain" description="PpiC" evidence="7">
    <location>
        <begin position="152"/>
        <end position="243"/>
    </location>
</feature>
<proteinExistence type="inferred from homology"/>
<dbReference type="PROSITE" id="PS51257">
    <property type="entry name" value="PROKAR_LIPOPROTEIN"/>
    <property type="match status" value="1"/>
</dbReference>
<keyword evidence="9" id="KW-1185">Reference proteome</keyword>